<dbReference type="Proteomes" id="UP000320231">
    <property type="component" value="Chromosome"/>
</dbReference>
<proteinExistence type="inferred from homology"/>
<dbReference type="PANTHER" id="PTHR34047">
    <property type="entry name" value="NUCLEAR INTRON MATURASE 1, MITOCHONDRIAL-RELATED"/>
    <property type="match status" value="1"/>
</dbReference>
<protein>
    <recommendedName>
        <fullName evidence="2">Reverse transcriptase domain-containing protein</fullName>
    </recommendedName>
</protein>
<dbReference type="InterPro" id="IPR000477">
    <property type="entry name" value="RT_dom"/>
</dbReference>
<reference evidence="3 4" key="1">
    <citation type="journal article" date="2019" name="Microbiol. Resour. Announc.">
        <title>Complete Genome Sequence of Halomonas sulfidaeris Strain Esulfide1 Isolated from a Metal Sulfide Rock at a Depth of 2,200 Meters, Obtained Using Nanopore Sequencing.</title>
        <authorList>
            <person name="Saito M."/>
            <person name="Nishigata A."/>
            <person name="Galipon J."/>
            <person name="Arakawa K."/>
        </authorList>
    </citation>
    <scope>NUCLEOTIDE SEQUENCE [LARGE SCALE GENOMIC DNA]</scope>
    <source>
        <strain evidence="3 4">ATCC BAA-803</strain>
    </source>
</reference>
<dbReference type="InterPro" id="IPR013597">
    <property type="entry name" value="Mat_intron_G2"/>
</dbReference>
<dbReference type="SUPFAM" id="SSF56672">
    <property type="entry name" value="DNA/RNA polymerases"/>
    <property type="match status" value="1"/>
</dbReference>
<dbReference type="EMBL" id="AP019514">
    <property type="protein sequence ID" value="BBI61481.1"/>
    <property type="molecule type" value="Genomic_DNA"/>
</dbReference>
<feature type="domain" description="Reverse transcriptase" evidence="2">
    <location>
        <begin position="1"/>
        <end position="78"/>
    </location>
</feature>
<dbReference type="Pfam" id="PF00078">
    <property type="entry name" value="RVT_1"/>
    <property type="match status" value="1"/>
</dbReference>
<comment type="similarity">
    <text evidence="1">Belongs to the bacterial reverse transcriptase family.</text>
</comment>
<dbReference type="PROSITE" id="PS50878">
    <property type="entry name" value="RT_POL"/>
    <property type="match status" value="1"/>
</dbReference>
<dbReference type="InterPro" id="IPR051083">
    <property type="entry name" value="GrpII_Intron_Splice-Mob/Def"/>
</dbReference>
<accession>A0A455UA87</accession>
<dbReference type="Pfam" id="PF08388">
    <property type="entry name" value="GIIM"/>
    <property type="match status" value="1"/>
</dbReference>
<evidence type="ECO:0000259" key="2">
    <source>
        <dbReference type="PROSITE" id="PS50878"/>
    </source>
</evidence>
<dbReference type="InterPro" id="IPR043502">
    <property type="entry name" value="DNA/RNA_pol_sf"/>
</dbReference>
<organism evidence="3 4">
    <name type="scientific">Vreelandella sulfidaeris</name>
    <dbReference type="NCBI Taxonomy" id="115553"/>
    <lineage>
        <taxon>Bacteria</taxon>
        <taxon>Pseudomonadati</taxon>
        <taxon>Pseudomonadota</taxon>
        <taxon>Gammaproteobacteria</taxon>
        <taxon>Oceanospirillales</taxon>
        <taxon>Halomonadaceae</taxon>
        <taxon>Vreelandella</taxon>
    </lineage>
</organism>
<sequence>MLESHFGRKNTKASYKTKVNYVRYADDFIITAISKELLENDVLPVVTAFMGERGLTLSTSKTLVTHITEGFDFLGQNLRKYNGKLLIKPSRKNLQTHLRKIKDIVNVNRTSRQDILIKQLNPVLLGWANYHRHVVAKETFGYVDYRVWKLLWRWSCRRHGNRQKRWVKRNIFTQSKARTGFSKVPYCPASQ</sequence>
<name>A0A455UA87_9GAMM</name>
<dbReference type="AlphaFoldDB" id="A0A455UA87"/>
<dbReference type="PANTHER" id="PTHR34047:SF8">
    <property type="entry name" value="PROTEIN YKFC"/>
    <property type="match status" value="1"/>
</dbReference>
<gene>
    <name evidence="3" type="ORF">HSBAA_27870</name>
</gene>
<evidence type="ECO:0000256" key="1">
    <source>
        <dbReference type="ARBA" id="ARBA00034120"/>
    </source>
</evidence>
<dbReference type="KEGG" id="hsr:HSBAA_27870"/>
<evidence type="ECO:0000313" key="4">
    <source>
        <dbReference type="Proteomes" id="UP000320231"/>
    </source>
</evidence>
<evidence type="ECO:0000313" key="3">
    <source>
        <dbReference type="EMBL" id="BBI61481.1"/>
    </source>
</evidence>